<organism evidence="2 3">
    <name type="scientific">Actinoallomurus iriomotensis</name>
    <dbReference type="NCBI Taxonomy" id="478107"/>
    <lineage>
        <taxon>Bacteria</taxon>
        <taxon>Bacillati</taxon>
        <taxon>Actinomycetota</taxon>
        <taxon>Actinomycetes</taxon>
        <taxon>Streptosporangiales</taxon>
        <taxon>Thermomonosporaceae</taxon>
        <taxon>Actinoallomurus</taxon>
    </lineage>
</organism>
<name>A0A9W6RDT1_9ACTN</name>
<dbReference type="Proteomes" id="UP001165135">
    <property type="component" value="Unassembled WGS sequence"/>
</dbReference>
<reference evidence="2" key="1">
    <citation type="submission" date="2023-03" db="EMBL/GenBank/DDBJ databases">
        <title>Actinoallomurus iriomotensis NBRC 103681.</title>
        <authorList>
            <person name="Ichikawa N."/>
            <person name="Sato H."/>
            <person name="Tonouchi N."/>
        </authorList>
    </citation>
    <scope>NUCLEOTIDE SEQUENCE</scope>
    <source>
        <strain evidence="2">NBRC 103681</strain>
    </source>
</reference>
<gene>
    <name evidence="2" type="ORF">Airi01_004890</name>
</gene>
<protein>
    <submittedName>
        <fullName evidence="2">Uncharacterized protein</fullName>
    </submittedName>
</protein>
<sequence length="171" mass="18674">MTVVTERSEGIKGTAPVVTPSDGGRPMTAQPTVVETLVPAALFDRLAARVERDADVDRERAERIMRQALAFLVACARNPETPLAPSKAVDHGWHAFILHTREYADFCDRVAGHFIHHAPEDARGERVDAAARNATTTEVMRRSGVPVDDELWDVDRAACSANCERCCSGGH</sequence>
<accession>A0A9W6RDT1</accession>
<evidence type="ECO:0000313" key="2">
    <source>
        <dbReference type="EMBL" id="GLY72222.1"/>
    </source>
</evidence>
<comment type="caution">
    <text evidence="2">The sequence shown here is derived from an EMBL/GenBank/DDBJ whole genome shotgun (WGS) entry which is preliminary data.</text>
</comment>
<feature type="region of interest" description="Disordered" evidence="1">
    <location>
        <begin position="1"/>
        <end position="26"/>
    </location>
</feature>
<dbReference type="EMBL" id="BSTJ01000001">
    <property type="protein sequence ID" value="GLY72222.1"/>
    <property type="molecule type" value="Genomic_DNA"/>
</dbReference>
<evidence type="ECO:0000256" key="1">
    <source>
        <dbReference type="SAM" id="MobiDB-lite"/>
    </source>
</evidence>
<evidence type="ECO:0000313" key="3">
    <source>
        <dbReference type="Proteomes" id="UP001165135"/>
    </source>
</evidence>
<feature type="compositionally biased region" description="Basic and acidic residues" evidence="1">
    <location>
        <begin position="1"/>
        <end position="10"/>
    </location>
</feature>
<proteinExistence type="predicted"/>
<dbReference type="AlphaFoldDB" id="A0A9W6RDT1"/>